<organism evidence="9">
    <name type="scientific">uncultured Rubrobacteraceae bacterium</name>
    <dbReference type="NCBI Taxonomy" id="349277"/>
    <lineage>
        <taxon>Bacteria</taxon>
        <taxon>Bacillati</taxon>
        <taxon>Actinomycetota</taxon>
        <taxon>Rubrobacteria</taxon>
        <taxon>Rubrobacterales</taxon>
        <taxon>Rubrobacteraceae</taxon>
        <taxon>environmental samples</taxon>
    </lineage>
</organism>
<evidence type="ECO:0000256" key="4">
    <source>
        <dbReference type="ARBA" id="ARBA00023180"/>
    </source>
</evidence>
<dbReference type="EMBL" id="CADCVE010000074">
    <property type="protein sequence ID" value="CAA9459859.1"/>
    <property type="molecule type" value="Genomic_DNA"/>
</dbReference>
<dbReference type="Pfam" id="PF00884">
    <property type="entry name" value="Sulfatase"/>
    <property type="match status" value="1"/>
</dbReference>
<keyword evidence="2 7" id="KW-0732">Signal</keyword>
<dbReference type="AlphaFoldDB" id="A0A6J4QZS8"/>
<evidence type="ECO:0000256" key="5">
    <source>
        <dbReference type="PIRSR" id="PIRSR036666-50"/>
    </source>
</evidence>
<dbReference type="InterPro" id="IPR000917">
    <property type="entry name" value="Sulfatase_N"/>
</dbReference>
<feature type="signal peptide" evidence="7">
    <location>
        <begin position="1"/>
        <end position="23"/>
    </location>
</feature>
<protein>
    <submittedName>
        <fullName evidence="9">Sulfatase</fullName>
    </submittedName>
</protein>
<comment type="similarity">
    <text evidence="1">Belongs to the sulfatase family.</text>
</comment>
<feature type="region of interest" description="Disordered" evidence="6">
    <location>
        <begin position="221"/>
        <end position="253"/>
    </location>
</feature>
<dbReference type="GO" id="GO:0030203">
    <property type="term" value="P:glycosaminoglycan metabolic process"/>
    <property type="evidence" value="ECO:0007669"/>
    <property type="project" value="InterPro"/>
</dbReference>
<feature type="domain" description="Sulfatase N-terminal" evidence="8">
    <location>
        <begin position="33"/>
        <end position="395"/>
    </location>
</feature>
<evidence type="ECO:0000256" key="2">
    <source>
        <dbReference type="ARBA" id="ARBA00022729"/>
    </source>
</evidence>
<keyword evidence="4" id="KW-0325">Glycoprotein</keyword>
<accession>A0A6J4QZS8</accession>
<dbReference type="InterPro" id="IPR024607">
    <property type="entry name" value="Sulfatase_CS"/>
</dbReference>
<dbReference type="PROSITE" id="PS00149">
    <property type="entry name" value="SULFATASE_2"/>
    <property type="match status" value="1"/>
</dbReference>
<comment type="PTM">
    <text evidence="5">The conversion to 3-oxoalanine (also known as C-formylglycine, FGly), of a serine or cysteine residue in prokaryotes and of a cysteine residue in eukaryotes, is critical for catalytic activity.</text>
</comment>
<dbReference type="PIRSF" id="PIRSF036666">
    <property type="entry name" value="G6S"/>
    <property type="match status" value="1"/>
</dbReference>
<evidence type="ECO:0000256" key="1">
    <source>
        <dbReference type="ARBA" id="ARBA00008779"/>
    </source>
</evidence>
<dbReference type="GO" id="GO:0008449">
    <property type="term" value="F:N-acetylglucosamine-6-sulfatase activity"/>
    <property type="evidence" value="ECO:0007669"/>
    <property type="project" value="InterPro"/>
</dbReference>
<sequence length="507" mass="55554">MVGILLLCLVVSLLVGCSGSAPDGDGAQASDRPNVVFVLADDMRADDFEYMPQTRQLLAEEGLAFENAFVTHSLCCPSRASILRGQYTHNHQVWTNNPPDGGFSEFRSMGHEDSTVATWLKEEGYQTALIGKYLNGYARRDEETHVPPGWDEWHGVLGGGSYYDYRLNENGQVVSYGGDEQDYQTDVLADKARDYVRRVAKSASPSPFFLYLAPGTPHGPFVPAPRHEGAYGEDGPGVGAPRPPSFYESDVSDKPEWVRDLPLLESVEETTDAGEEATEEGATGSDEESAIGTEEMIDSAYRNRLEMLLSLDEMVAGLVDELRAAGELDNTYVFFTSDNGYHFGEHRINQGKRTVYEETVRVPLAVRGPGVPAGAVEQMALNIDHAPTIAELTGASAPEFVDGRSLAPFLRGAPPEIWRSAFLIQHYSGGNAQHRSVPTYAAVRTETHKYVDYENGDRELYDLEADPYELESLHESADPTLIAGLEARLEALRACASESCREAESAP</sequence>
<dbReference type="InterPro" id="IPR012251">
    <property type="entry name" value="GlcNAc_6-SO4ase"/>
</dbReference>
<proteinExistence type="inferred from homology"/>
<dbReference type="SUPFAM" id="SSF53649">
    <property type="entry name" value="Alkaline phosphatase-like"/>
    <property type="match status" value="1"/>
</dbReference>
<dbReference type="InterPro" id="IPR017850">
    <property type="entry name" value="Alkaline_phosphatase_core_sf"/>
</dbReference>
<dbReference type="PANTHER" id="PTHR43108">
    <property type="entry name" value="N-ACETYLGLUCOSAMINE-6-SULFATASE FAMILY MEMBER"/>
    <property type="match status" value="1"/>
</dbReference>
<dbReference type="PROSITE" id="PS00523">
    <property type="entry name" value="SULFATASE_1"/>
    <property type="match status" value="1"/>
</dbReference>
<dbReference type="PANTHER" id="PTHR43108:SF8">
    <property type="entry name" value="SD21168P"/>
    <property type="match status" value="1"/>
</dbReference>
<feature type="chain" id="PRO_5039380015" evidence="7">
    <location>
        <begin position="24"/>
        <end position="507"/>
    </location>
</feature>
<reference evidence="9" key="1">
    <citation type="submission" date="2020-02" db="EMBL/GenBank/DDBJ databases">
        <authorList>
            <person name="Meier V. D."/>
        </authorList>
    </citation>
    <scope>NUCLEOTIDE SEQUENCE</scope>
    <source>
        <strain evidence="9">AVDCRST_MAG28</strain>
    </source>
</reference>
<evidence type="ECO:0000256" key="3">
    <source>
        <dbReference type="ARBA" id="ARBA00022801"/>
    </source>
</evidence>
<dbReference type="CDD" id="cd16147">
    <property type="entry name" value="G6S"/>
    <property type="match status" value="1"/>
</dbReference>
<evidence type="ECO:0000256" key="7">
    <source>
        <dbReference type="SAM" id="SignalP"/>
    </source>
</evidence>
<feature type="region of interest" description="Disordered" evidence="6">
    <location>
        <begin position="269"/>
        <end position="291"/>
    </location>
</feature>
<dbReference type="Gene3D" id="3.40.720.10">
    <property type="entry name" value="Alkaline Phosphatase, subunit A"/>
    <property type="match status" value="1"/>
</dbReference>
<keyword evidence="3" id="KW-0378">Hydrolase</keyword>
<evidence type="ECO:0000259" key="8">
    <source>
        <dbReference type="Pfam" id="PF00884"/>
    </source>
</evidence>
<feature type="compositionally biased region" description="Acidic residues" evidence="6">
    <location>
        <begin position="269"/>
        <end position="289"/>
    </location>
</feature>
<gene>
    <name evidence="9" type="ORF">AVDCRST_MAG28-3072</name>
</gene>
<evidence type="ECO:0000313" key="9">
    <source>
        <dbReference type="EMBL" id="CAA9459859.1"/>
    </source>
</evidence>
<feature type="modified residue" description="3-oxoalanine (Cys)" evidence="5">
    <location>
        <position position="75"/>
    </location>
</feature>
<evidence type="ECO:0000256" key="6">
    <source>
        <dbReference type="SAM" id="MobiDB-lite"/>
    </source>
</evidence>
<name>A0A6J4QZS8_9ACTN</name>